<dbReference type="Gene3D" id="2.120.10.30">
    <property type="entry name" value="TolB, C-terminal domain"/>
    <property type="match status" value="1"/>
</dbReference>
<evidence type="ECO:0000256" key="1">
    <source>
        <dbReference type="ARBA" id="ARBA00022737"/>
    </source>
</evidence>
<dbReference type="InterPro" id="IPR011042">
    <property type="entry name" value="6-blade_b-propeller_TolB-like"/>
</dbReference>
<feature type="chain" id="PRO_5046407603" description="Sugar lactone lactonase YvrE" evidence="2">
    <location>
        <begin position="20"/>
        <end position="292"/>
    </location>
</feature>
<dbReference type="Proteomes" id="UP001059950">
    <property type="component" value="Chromosome"/>
</dbReference>
<keyword evidence="4" id="KW-1185">Reference proteome</keyword>
<evidence type="ECO:0000256" key="2">
    <source>
        <dbReference type="SAM" id="SignalP"/>
    </source>
</evidence>
<gene>
    <name evidence="3" type="ORF">KDX31_16385</name>
</gene>
<dbReference type="Pfam" id="PF01436">
    <property type="entry name" value="NHL"/>
    <property type="match status" value="1"/>
</dbReference>
<keyword evidence="1" id="KW-0677">Repeat</keyword>
<dbReference type="InterPro" id="IPR001258">
    <property type="entry name" value="NHL_repeat"/>
</dbReference>
<evidence type="ECO:0000313" key="3">
    <source>
        <dbReference type="EMBL" id="UTW02891.1"/>
    </source>
</evidence>
<sequence>MIKKITLCLILILPLSDNALSETLSLEKKWQTNSELKQPESVIYDISRRSIYVSNINGESSEPDGNGFISLIANDGKIEKLKWVDGLNAPKGMAIFGKNLFVSDINELLIIDIEKAEVTKRFKADDTSFLNDVAVASSGVIYVTDTANNRIYRLYKGHLEIWLEDSRLDNPNGLYIDNSSIVVASWGKPVDGWKTDIPGHILQVSFENMSITDFADGVPIGNLDGLAKIDDTSFLVTDWMIGKLLLVKADGTVKTLLELGQGSADILYIRSKNLLLIPQMMKGNMAAYSFKK</sequence>
<reference evidence="3" key="1">
    <citation type="submission" date="2021-04" db="EMBL/GenBank/DDBJ databases">
        <title>Oceanospirillales bacteria with DddD are important DMSP degraders in coastal seawater.</title>
        <authorList>
            <person name="Liu J."/>
        </authorList>
    </citation>
    <scope>NUCLEOTIDE SEQUENCE</scope>
    <source>
        <strain evidence="3">GY6</strain>
    </source>
</reference>
<evidence type="ECO:0008006" key="5">
    <source>
        <dbReference type="Google" id="ProtNLM"/>
    </source>
</evidence>
<evidence type="ECO:0000313" key="4">
    <source>
        <dbReference type="Proteomes" id="UP001059950"/>
    </source>
</evidence>
<protein>
    <recommendedName>
        <fullName evidence="5">Sugar lactone lactonase YvrE</fullName>
    </recommendedName>
</protein>
<feature type="signal peptide" evidence="2">
    <location>
        <begin position="1"/>
        <end position="19"/>
    </location>
</feature>
<proteinExistence type="predicted"/>
<name>A0ABY5GTL5_9GAMM</name>
<dbReference type="EMBL" id="CP073344">
    <property type="protein sequence ID" value="UTW02891.1"/>
    <property type="molecule type" value="Genomic_DNA"/>
</dbReference>
<accession>A0ABY5GTL5</accession>
<keyword evidence="2" id="KW-0732">Signal</keyword>
<dbReference type="SUPFAM" id="SSF63829">
    <property type="entry name" value="Calcium-dependent phosphotriesterase"/>
    <property type="match status" value="1"/>
</dbReference>
<organism evidence="3 4">
    <name type="scientific">Amphritea atlantica</name>
    <dbReference type="NCBI Taxonomy" id="355243"/>
    <lineage>
        <taxon>Bacteria</taxon>
        <taxon>Pseudomonadati</taxon>
        <taxon>Pseudomonadota</taxon>
        <taxon>Gammaproteobacteria</taxon>
        <taxon>Oceanospirillales</taxon>
        <taxon>Oceanospirillaceae</taxon>
        <taxon>Amphritea</taxon>
    </lineage>
</organism>